<evidence type="ECO:0000256" key="3">
    <source>
        <dbReference type="ARBA" id="ARBA00023082"/>
    </source>
</evidence>
<reference evidence="8" key="2">
    <citation type="submission" date="2021-04" db="EMBL/GenBank/DDBJ databases">
        <authorList>
            <person name="Gilroy R."/>
        </authorList>
    </citation>
    <scope>NUCLEOTIDE SEQUENCE</scope>
    <source>
        <strain evidence="8">CHK195-9823</strain>
    </source>
</reference>
<feature type="domain" description="RNA polymerase sigma-70 region 2" evidence="6">
    <location>
        <begin position="22"/>
        <end position="86"/>
    </location>
</feature>
<evidence type="ECO:0000259" key="6">
    <source>
        <dbReference type="Pfam" id="PF04542"/>
    </source>
</evidence>
<keyword evidence="4" id="KW-0804">Transcription</keyword>
<dbReference type="PANTHER" id="PTHR43133">
    <property type="entry name" value="RNA POLYMERASE ECF-TYPE SIGMA FACTO"/>
    <property type="match status" value="1"/>
</dbReference>
<name>A0A9D1PCC9_9FIRM</name>
<dbReference type="InterPro" id="IPR013325">
    <property type="entry name" value="RNA_pol_sigma_r2"/>
</dbReference>
<keyword evidence="2" id="KW-0805">Transcription regulation</keyword>
<dbReference type="PANTHER" id="PTHR43133:SF51">
    <property type="entry name" value="RNA POLYMERASE SIGMA FACTOR"/>
    <property type="match status" value="1"/>
</dbReference>
<dbReference type="SUPFAM" id="SSF88659">
    <property type="entry name" value="Sigma3 and sigma4 domains of RNA polymerase sigma factors"/>
    <property type="match status" value="1"/>
</dbReference>
<protein>
    <submittedName>
        <fullName evidence="8">Sigma-70 family RNA polymerase sigma factor</fullName>
    </submittedName>
</protein>
<dbReference type="Gene3D" id="1.10.1740.10">
    <property type="match status" value="1"/>
</dbReference>
<dbReference type="GO" id="GO:0016987">
    <property type="term" value="F:sigma factor activity"/>
    <property type="evidence" value="ECO:0007669"/>
    <property type="project" value="UniProtKB-KW"/>
</dbReference>
<comment type="similarity">
    <text evidence="1">Belongs to the sigma-70 factor family. ECF subfamily.</text>
</comment>
<sequence length="192" mass="22622">MDERLNLVRKAVRRKPGAFELLMEQEKEYLYKMAFLYCREEQMALDTVAETVAKAYVGISKLQKPEYFRTWLTRILINEALRAKERSGNWLPWEAAELQKENSMAPVREYSREEIMDLRNALQRLPEGFRKLVLMKYFYEFSIKEISQITGSSEGAVRTRLCRIRKLLKKDLEGPDRQEPAPMSRPLPGKTK</sequence>
<dbReference type="Pfam" id="PF08281">
    <property type="entry name" value="Sigma70_r4_2"/>
    <property type="match status" value="1"/>
</dbReference>
<proteinExistence type="inferred from homology"/>
<dbReference type="Pfam" id="PF04542">
    <property type="entry name" value="Sigma70_r2"/>
    <property type="match status" value="1"/>
</dbReference>
<accession>A0A9D1PCC9</accession>
<dbReference type="EMBL" id="DXIQ01000031">
    <property type="protein sequence ID" value="HIV38381.1"/>
    <property type="molecule type" value="Genomic_DNA"/>
</dbReference>
<dbReference type="InterPro" id="IPR039425">
    <property type="entry name" value="RNA_pol_sigma-70-like"/>
</dbReference>
<dbReference type="InterPro" id="IPR036388">
    <property type="entry name" value="WH-like_DNA-bd_sf"/>
</dbReference>
<evidence type="ECO:0000256" key="1">
    <source>
        <dbReference type="ARBA" id="ARBA00010641"/>
    </source>
</evidence>
<organism evidence="8 9">
    <name type="scientific">Candidatus Blautia stercorigallinarum</name>
    <dbReference type="NCBI Taxonomy" id="2838501"/>
    <lineage>
        <taxon>Bacteria</taxon>
        <taxon>Bacillati</taxon>
        <taxon>Bacillota</taxon>
        <taxon>Clostridia</taxon>
        <taxon>Lachnospirales</taxon>
        <taxon>Lachnospiraceae</taxon>
        <taxon>Blautia</taxon>
    </lineage>
</organism>
<dbReference type="InterPro" id="IPR007627">
    <property type="entry name" value="RNA_pol_sigma70_r2"/>
</dbReference>
<dbReference type="Gene3D" id="1.10.10.10">
    <property type="entry name" value="Winged helix-like DNA-binding domain superfamily/Winged helix DNA-binding domain"/>
    <property type="match status" value="1"/>
</dbReference>
<evidence type="ECO:0000313" key="9">
    <source>
        <dbReference type="Proteomes" id="UP000886814"/>
    </source>
</evidence>
<dbReference type="AlphaFoldDB" id="A0A9D1PCC9"/>
<feature type="region of interest" description="Disordered" evidence="5">
    <location>
        <begin position="172"/>
        <end position="192"/>
    </location>
</feature>
<dbReference type="InterPro" id="IPR013249">
    <property type="entry name" value="RNA_pol_sigma70_r4_t2"/>
</dbReference>
<comment type="caution">
    <text evidence="8">The sequence shown here is derived from an EMBL/GenBank/DDBJ whole genome shotgun (WGS) entry which is preliminary data.</text>
</comment>
<evidence type="ECO:0000256" key="5">
    <source>
        <dbReference type="SAM" id="MobiDB-lite"/>
    </source>
</evidence>
<dbReference type="CDD" id="cd06171">
    <property type="entry name" value="Sigma70_r4"/>
    <property type="match status" value="1"/>
</dbReference>
<feature type="domain" description="RNA polymerase sigma factor 70 region 4 type 2" evidence="7">
    <location>
        <begin position="116"/>
        <end position="168"/>
    </location>
</feature>
<dbReference type="GO" id="GO:0006352">
    <property type="term" value="P:DNA-templated transcription initiation"/>
    <property type="evidence" value="ECO:0007669"/>
    <property type="project" value="InterPro"/>
</dbReference>
<dbReference type="NCBIfam" id="TIGR02937">
    <property type="entry name" value="sigma70-ECF"/>
    <property type="match status" value="1"/>
</dbReference>
<evidence type="ECO:0000256" key="4">
    <source>
        <dbReference type="ARBA" id="ARBA00023163"/>
    </source>
</evidence>
<gene>
    <name evidence="8" type="ORF">H9747_05180</name>
</gene>
<evidence type="ECO:0000313" key="8">
    <source>
        <dbReference type="EMBL" id="HIV38381.1"/>
    </source>
</evidence>
<dbReference type="SUPFAM" id="SSF88946">
    <property type="entry name" value="Sigma2 domain of RNA polymerase sigma factors"/>
    <property type="match status" value="1"/>
</dbReference>
<dbReference type="GO" id="GO:0003677">
    <property type="term" value="F:DNA binding"/>
    <property type="evidence" value="ECO:0007669"/>
    <property type="project" value="InterPro"/>
</dbReference>
<dbReference type="InterPro" id="IPR014284">
    <property type="entry name" value="RNA_pol_sigma-70_dom"/>
</dbReference>
<evidence type="ECO:0000256" key="2">
    <source>
        <dbReference type="ARBA" id="ARBA00023015"/>
    </source>
</evidence>
<keyword evidence="3" id="KW-0731">Sigma factor</keyword>
<dbReference type="Proteomes" id="UP000886814">
    <property type="component" value="Unassembled WGS sequence"/>
</dbReference>
<dbReference type="InterPro" id="IPR013324">
    <property type="entry name" value="RNA_pol_sigma_r3/r4-like"/>
</dbReference>
<evidence type="ECO:0000259" key="7">
    <source>
        <dbReference type="Pfam" id="PF08281"/>
    </source>
</evidence>
<reference evidence="8" key="1">
    <citation type="journal article" date="2021" name="PeerJ">
        <title>Extensive microbial diversity within the chicken gut microbiome revealed by metagenomics and culture.</title>
        <authorList>
            <person name="Gilroy R."/>
            <person name="Ravi A."/>
            <person name="Getino M."/>
            <person name="Pursley I."/>
            <person name="Horton D.L."/>
            <person name="Alikhan N.F."/>
            <person name="Baker D."/>
            <person name="Gharbi K."/>
            <person name="Hall N."/>
            <person name="Watson M."/>
            <person name="Adriaenssens E.M."/>
            <person name="Foster-Nyarko E."/>
            <person name="Jarju S."/>
            <person name="Secka A."/>
            <person name="Antonio M."/>
            <person name="Oren A."/>
            <person name="Chaudhuri R.R."/>
            <person name="La Ragione R."/>
            <person name="Hildebrand F."/>
            <person name="Pallen M.J."/>
        </authorList>
    </citation>
    <scope>NUCLEOTIDE SEQUENCE</scope>
    <source>
        <strain evidence="8">CHK195-9823</strain>
    </source>
</reference>